<evidence type="ECO:0000313" key="7">
    <source>
        <dbReference type="Proteomes" id="UP000626092"/>
    </source>
</evidence>
<feature type="compositionally biased region" description="Polar residues" evidence="2">
    <location>
        <begin position="412"/>
        <end position="421"/>
    </location>
</feature>
<proteinExistence type="predicted"/>
<feature type="domain" description="EH" evidence="4">
    <location>
        <begin position="426"/>
        <end position="515"/>
    </location>
</feature>
<accession>A0A834G9X8</accession>
<dbReference type="GO" id="GO:0005737">
    <property type="term" value="C:cytoplasm"/>
    <property type="evidence" value="ECO:0007669"/>
    <property type="project" value="TreeGrafter"/>
</dbReference>
<feature type="compositionally biased region" description="Polar residues" evidence="2">
    <location>
        <begin position="1135"/>
        <end position="1146"/>
    </location>
</feature>
<dbReference type="GO" id="GO:0005886">
    <property type="term" value="C:plasma membrane"/>
    <property type="evidence" value="ECO:0007669"/>
    <property type="project" value="TreeGrafter"/>
</dbReference>
<feature type="compositionally biased region" description="Polar residues" evidence="2">
    <location>
        <begin position="1111"/>
        <end position="1122"/>
    </location>
</feature>
<feature type="region of interest" description="Disordered" evidence="2">
    <location>
        <begin position="241"/>
        <end position="302"/>
    </location>
</feature>
<feature type="compositionally biased region" description="Polar residues" evidence="2">
    <location>
        <begin position="199"/>
        <end position="211"/>
    </location>
</feature>
<evidence type="ECO:0008006" key="8">
    <source>
        <dbReference type="Google" id="ProtNLM"/>
    </source>
</evidence>
<dbReference type="InterPro" id="IPR002048">
    <property type="entry name" value="EF_hand_dom"/>
</dbReference>
<organism evidence="6 7">
    <name type="scientific">Rhododendron simsii</name>
    <name type="common">Sims's rhododendron</name>
    <dbReference type="NCBI Taxonomy" id="118357"/>
    <lineage>
        <taxon>Eukaryota</taxon>
        <taxon>Viridiplantae</taxon>
        <taxon>Streptophyta</taxon>
        <taxon>Embryophyta</taxon>
        <taxon>Tracheophyta</taxon>
        <taxon>Spermatophyta</taxon>
        <taxon>Magnoliopsida</taxon>
        <taxon>eudicotyledons</taxon>
        <taxon>Gunneridae</taxon>
        <taxon>Pentapetalae</taxon>
        <taxon>asterids</taxon>
        <taxon>Ericales</taxon>
        <taxon>Ericaceae</taxon>
        <taxon>Ericoideae</taxon>
        <taxon>Rhodoreae</taxon>
        <taxon>Rhododendron</taxon>
    </lineage>
</organism>
<dbReference type="CDD" id="cd00052">
    <property type="entry name" value="EH"/>
    <property type="match status" value="2"/>
</dbReference>
<keyword evidence="3" id="KW-1133">Transmembrane helix</keyword>
<dbReference type="EMBL" id="WJXA01000010">
    <property type="protein sequence ID" value="KAF7129446.1"/>
    <property type="molecule type" value="Genomic_DNA"/>
</dbReference>
<dbReference type="GO" id="GO:0005634">
    <property type="term" value="C:nucleus"/>
    <property type="evidence" value="ECO:0007669"/>
    <property type="project" value="TreeGrafter"/>
</dbReference>
<evidence type="ECO:0000259" key="5">
    <source>
        <dbReference type="PROSITE" id="PS50222"/>
    </source>
</evidence>
<keyword evidence="7" id="KW-1185">Reference proteome</keyword>
<feature type="transmembrane region" description="Helical" evidence="3">
    <location>
        <begin position="61"/>
        <end position="84"/>
    </location>
</feature>
<feature type="region of interest" description="Disordered" evidence="2">
    <location>
        <begin position="1193"/>
        <end position="1240"/>
    </location>
</feature>
<keyword evidence="1" id="KW-0175">Coiled coil</keyword>
<reference evidence="6" key="1">
    <citation type="submission" date="2019-11" db="EMBL/GenBank/DDBJ databases">
        <authorList>
            <person name="Liu Y."/>
            <person name="Hou J."/>
            <person name="Li T.-Q."/>
            <person name="Guan C.-H."/>
            <person name="Wu X."/>
            <person name="Wu H.-Z."/>
            <person name="Ling F."/>
            <person name="Zhang R."/>
            <person name="Shi X.-G."/>
            <person name="Ren J.-P."/>
            <person name="Chen E.-F."/>
            <person name="Sun J.-M."/>
        </authorList>
    </citation>
    <scope>NUCLEOTIDE SEQUENCE</scope>
    <source>
        <strain evidence="6">Adult_tree_wgs_1</strain>
        <tissue evidence="6">Leaves</tissue>
    </source>
</reference>
<feature type="compositionally biased region" description="Polar residues" evidence="2">
    <location>
        <begin position="818"/>
        <end position="829"/>
    </location>
</feature>
<evidence type="ECO:0000256" key="2">
    <source>
        <dbReference type="SAM" id="MobiDB-lite"/>
    </source>
</evidence>
<feature type="compositionally biased region" description="Basic and acidic residues" evidence="2">
    <location>
        <begin position="1201"/>
        <end position="1210"/>
    </location>
</feature>
<evidence type="ECO:0000313" key="6">
    <source>
        <dbReference type="EMBL" id="KAF7129446.1"/>
    </source>
</evidence>
<feature type="region of interest" description="Disordered" evidence="2">
    <location>
        <begin position="801"/>
        <end position="899"/>
    </location>
</feature>
<dbReference type="Pfam" id="PF12763">
    <property type="entry name" value="EH"/>
    <property type="match status" value="1"/>
</dbReference>
<dbReference type="InterPro" id="IPR011992">
    <property type="entry name" value="EF-hand-dom_pair"/>
</dbReference>
<feature type="compositionally biased region" description="Polar residues" evidence="2">
    <location>
        <begin position="859"/>
        <end position="871"/>
    </location>
</feature>
<dbReference type="OrthoDB" id="524326at2759"/>
<evidence type="ECO:0000259" key="4">
    <source>
        <dbReference type="PROSITE" id="PS50031"/>
    </source>
</evidence>
<evidence type="ECO:0000256" key="3">
    <source>
        <dbReference type="SAM" id="Phobius"/>
    </source>
</evidence>
<keyword evidence="3" id="KW-0472">Membrane</keyword>
<feature type="compositionally biased region" description="Basic and acidic residues" evidence="2">
    <location>
        <begin position="836"/>
        <end position="846"/>
    </location>
</feature>
<comment type="caution">
    <text evidence="6">The sequence shown here is derived from an EMBL/GenBank/DDBJ whole genome shotgun (WGS) entry which is preliminary data.</text>
</comment>
<feature type="compositionally biased region" description="Polar residues" evidence="2">
    <location>
        <begin position="246"/>
        <end position="273"/>
    </location>
</feature>
<dbReference type="GO" id="GO:0005509">
    <property type="term" value="F:calcium ion binding"/>
    <property type="evidence" value="ECO:0007669"/>
    <property type="project" value="InterPro"/>
</dbReference>
<feature type="region of interest" description="Disordered" evidence="2">
    <location>
        <begin position="535"/>
        <end position="554"/>
    </location>
</feature>
<feature type="domain" description="EF-hand" evidence="5">
    <location>
        <begin position="4"/>
        <end position="39"/>
    </location>
</feature>
<dbReference type="SMART" id="SM00054">
    <property type="entry name" value="EFh"/>
    <property type="match status" value="4"/>
</dbReference>
<dbReference type="PANTHER" id="PTHR11216:SF161">
    <property type="entry name" value="CALCIUM-BINDING EF HAND FAMILY PROTEIN"/>
    <property type="match status" value="1"/>
</dbReference>
<feature type="compositionally biased region" description="Basic and acidic residues" evidence="2">
    <location>
        <begin position="1229"/>
        <end position="1240"/>
    </location>
</feature>
<feature type="region of interest" description="Disordered" evidence="2">
    <location>
        <begin position="187"/>
        <end position="222"/>
    </location>
</feature>
<feature type="compositionally biased region" description="Polar residues" evidence="2">
    <location>
        <begin position="361"/>
        <end position="403"/>
    </location>
</feature>
<dbReference type="InterPro" id="IPR000261">
    <property type="entry name" value="EH_dom"/>
</dbReference>
<dbReference type="AlphaFoldDB" id="A0A834G9X8"/>
<name>A0A834G9X8_RHOSS</name>
<dbReference type="PROSITE" id="PS50031">
    <property type="entry name" value="EH"/>
    <property type="match status" value="1"/>
</dbReference>
<feature type="region of interest" description="Disordered" evidence="2">
    <location>
        <begin position="1105"/>
        <end position="1151"/>
    </location>
</feature>
<keyword evidence="3" id="KW-0812">Transmembrane</keyword>
<dbReference type="GO" id="GO:0016197">
    <property type="term" value="P:endosomal transport"/>
    <property type="evidence" value="ECO:0007669"/>
    <property type="project" value="TreeGrafter"/>
</dbReference>
<dbReference type="Pfam" id="PF13202">
    <property type="entry name" value="EF-hand_5"/>
    <property type="match status" value="1"/>
</dbReference>
<dbReference type="SUPFAM" id="SSF47473">
    <property type="entry name" value="EF-hand"/>
    <property type="match status" value="2"/>
</dbReference>
<feature type="domain" description="EF-hand" evidence="5">
    <location>
        <begin position="425"/>
        <end position="460"/>
    </location>
</feature>
<evidence type="ECO:0000256" key="1">
    <source>
        <dbReference type="SAM" id="Coils"/>
    </source>
</evidence>
<dbReference type="PANTHER" id="PTHR11216">
    <property type="entry name" value="EH DOMAIN"/>
    <property type="match status" value="1"/>
</dbReference>
<dbReference type="PROSITE" id="PS50222">
    <property type="entry name" value="EF_HAND_2"/>
    <property type="match status" value="2"/>
</dbReference>
<sequence>MAGQNVDLFDAYFRRADLDRDGRISGNEAVSFFLGSNLPKPVLAQEVVIAEDTSVTLWKAFFMRFCAIPFSLAIICSLLMQIWMHADQHKTGFLGRAEFYNALKLVTVAQSKRELTPDMVKAALYGPASSKIPAPQINLSAVPAPPSNPAAVPQLSGVTISPSQNMGVRGPQVPSNASMGPQFFPPQQNQMGRPPRPTTPNTAFRPQQVVGSQGMPGMGTTAASQALGTNISTDWPGGMTAGSPAGGTTQVANRGIMPSTTSAQPTPNANSGLVQPAAPKPNDPILPSSHVGAKDSKPLADAGNGFASDSVFGDVFSVTSSQPKQDAPLPASSSGGLPVTPAIVPASTGLQSAVKSSPLGSLQSAFSQQPAGSQNQKVQSTVNGNQQVSVQSSTAFNSSNTGLPATAGIPASGQSQVPWPRMTQSDVQKYTKVFVEVDTDRDGKITGEQARNLFLSWRLPREILKQVWDLSDQDSDSMLSVREFCIALYLMERYRDGRPLPKTLPNGMFDEALFSASGQPVAAYGNATWRPTPGLQQAQARPGAPPVTHVARGRPPKPVPVPLPEDAMQPAQQKSKVPVLEKHLVTQLSEEEQNSLNSKFQEASEANKKVEELEKEILDAREKNQFYRSKMQELILYKSRCDNRLNEIIERTSADKREAESLAKKYEEKYKQIGDVASKLPLEEATFRDIQEKKMELYRAIVKMGQDGKPDNIQVNADRIQSELEELVKSLNERCKSYGLRAKPTTLVELPFGDELGWQPGLQEEAADWDENWDKFEDEGFTFVKELTLDVQNIIAPPKQKSLPVEKSYSAKEGVDVQSRNSGSRSETLLNGGERVPGDDHNDEGVARSPPESPAHSVDSPSQKSPNSRKNFNADGSPHATEYQSERGVAESVLSGDKGFDERSLGAFDTHYDTDSAWDFGSGPTKAMDYSGSAFFDAGDLGLPPIRTDSSHQRKSPFAFGDSVTGTPLFNSGNSPQADNIYQKNTFVFDSVPSTPQTDNLFHRKSTFAFDSFPSTPQADNLFQKKSTFAFDSVPSTPQADNLFQKKSTFAFDSVPSTPLSDNLFQQKSTFAFDSVPSTPVYNYSNEEHAFDSFSRFDSFNESTGGFPPQGSFSRFDSMSSTRDSDYNQGFPPQGSLTRFDSMGSTRDSDYNQGFFPPKDSFARFDSFRSTADSEINSQGFFPTKDYARFDSSRSTADYSDDTRGFHSFDDADPFGSSGPFKTSVEAQTPRRDSDQWRAF</sequence>
<dbReference type="SMART" id="SM00027">
    <property type="entry name" value="EH"/>
    <property type="match status" value="1"/>
</dbReference>
<protein>
    <recommendedName>
        <fullName evidence="8">Calcium-binding EF hand family protein</fullName>
    </recommendedName>
</protein>
<gene>
    <name evidence="6" type="ORF">RHSIM_Rhsim10G0194400</name>
</gene>
<dbReference type="GO" id="GO:0006897">
    <property type="term" value="P:endocytosis"/>
    <property type="evidence" value="ECO:0007669"/>
    <property type="project" value="TreeGrafter"/>
</dbReference>
<dbReference type="Proteomes" id="UP000626092">
    <property type="component" value="Unassembled WGS sequence"/>
</dbReference>
<dbReference type="Gene3D" id="1.10.238.10">
    <property type="entry name" value="EF-hand"/>
    <property type="match status" value="2"/>
</dbReference>
<feature type="region of interest" description="Disordered" evidence="2">
    <location>
        <begin position="361"/>
        <end position="421"/>
    </location>
</feature>
<feature type="coiled-coil region" evidence="1">
    <location>
        <begin position="596"/>
        <end position="676"/>
    </location>
</feature>